<accession>A0A1F5BTY1</accession>
<protein>
    <recommendedName>
        <fullName evidence="2">YdbS-like PH domain-containing protein</fullName>
    </recommendedName>
</protein>
<gene>
    <name evidence="3" type="ORF">A2988_01035</name>
</gene>
<feature type="domain" description="YdbS-like PH" evidence="2">
    <location>
        <begin position="84"/>
        <end position="155"/>
    </location>
</feature>
<evidence type="ECO:0000313" key="4">
    <source>
        <dbReference type="Proteomes" id="UP000176650"/>
    </source>
</evidence>
<dbReference type="Pfam" id="PF03703">
    <property type="entry name" value="bPH_2"/>
    <property type="match status" value="1"/>
</dbReference>
<dbReference type="STRING" id="1797298.A2988_01035"/>
<reference evidence="3 4" key="1">
    <citation type="journal article" date="2016" name="Nat. Commun.">
        <title>Thousands of microbial genomes shed light on interconnected biogeochemical processes in an aquifer system.</title>
        <authorList>
            <person name="Anantharaman K."/>
            <person name="Brown C.T."/>
            <person name="Hug L.A."/>
            <person name="Sharon I."/>
            <person name="Castelle C.J."/>
            <person name="Probst A.J."/>
            <person name="Thomas B.C."/>
            <person name="Singh A."/>
            <person name="Wilkins M.J."/>
            <person name="Karaoz U."/>
            <person name="Brodie E.L."/>
            <person name="Williams K.H."/>
            <person name="Hubbard S.S."/>
            <person name="Banfield J.F."/>
        </authorList>
    </citation>
    <scope>NUCLEOTIDE SEQUENCE [LARGE SCALE GENOMIC DNA]</scope>
</reference>
<evidence type="ECO:0000313" key="3">
    <source>
        <dbReference type="EMBL" id="OGD34054.1"/>
    </source>
</evidence>
<name>A0A1F5BTY1_9BACT</name>
<dbReference type="PANTHER" id="PTHR37938">
    <property type="entry name" value="BLL0215 PROTEIN"/>
    <property type="match status" value="1"/>
</dbReference>
<dbReference type="AlphaFoldDB" id="A0A1F5BTY1"/>
<dbReference type="Proteomes" id="UP000176650">
    <property type="component" value="Unassembled WGS sequence"/>
</dbReference>
<keyword evidence="1" id="KW-1133">Transmembrane helix</keyword>
<feature type="transmembrane region" description="Helical" evidence="1">
    <location>
        <begin position="20"/>
        <end position="41"/>
    </location>
</feature>
<sequence length="171" mass="19195">MLLFREGETARATYYHHGFLLFLELAPVVLFACVIVALALLGVTQLPDEYTLFIPLLLLGAVAFLHIFWIVLFVVLIDFSLDFWVLTDRRVIAVEQRGLFSQSVGEFELAKIQDVMVEVNGILGTMLDYGTIKVSTAGEHQDFSFRYMRNPNAVRDAILEASIAQKPVAQA</sequence>
<proteinExistence type="predicted"/>
<feature type="transmembrane region" description="Helical" evidence="1">
    <location>
        <begin position="53"/>
        <end position="81"/>
    </location>
</feature>
<evidence type="ECO:0000259" key="2">
    <source>
        <dbReference type="Pfam" id="PF03703"/>
    </source>
</evidence>
<organism evidence="3 4">
    <name type="scientific">Candidatus Azambacteria bacterium RIFCSPLOWO2_01_FULL_46_25</name>
    <dbReference type="NCBI Taxonomy" id="1797298"/>
    <lineage>
        <taxon>Bacteria</taxon>
        <taxon>Candidatus Azamiibacteriota</taxon>
    </lineage>
</organism>
<dbReference type="InterPro" id="IPR005182">
    <property type="entry name" value="YdbS-like_PH"/>
</dbReference>
<dbReference type="PANTHER" id="PTHR37938:SF1">
    <property type="entry name" value="BLL0215 PROTEIN"/>
    <property type="match status" value="1"/>
</dbReference>
<keyword evidence="1" id="KW-0472">Membrane</keyword>
<comment type="caution">
    <text evidence="3">The sequence shown here is derived from an EMBL/GenBank/DDBJ whole genome shotgun (WGS) entry which is preliminary data.</text>
</comment>
<dbReference type="InterPro" id="IPR037063">
    <property type="entry name" value="PHb_sf"/>
</dbReference>
<dbReference type="EMBL" id="MEYS01000002">
    <property type="protein sequence ID" value="OGD34054.1"/>
    <property type="molecule type" value="Genomic_DNA"/>
</dbReference>
<keyword evidence="1" id="KW-0812">Transmembrane</keyword>
<dbReference type="Gene3D" id="2.30.29.50">
    <property type="entry name" value="Bacterial Pleckstrin homology domain"/>
    <property type="match status" value="1"/>
</dbReference>
<evidence type="ECO:0000256" key="1">
    <source>
        <dbReference type="SAM" id="Phobius"/>
    </source>
</evidence>